<feature type="compositionally biased region" description="Polar residues" evidence="1">
    <location>
        <begin position="627"/>
        <end position="638"/>
    </location>
</feature>
<dbReference type="InterPro" id="IPR011990">
    <property type="entry name" value="TPR-like_helical_dom_sf"/>
</dbReference>
<dbReference type="OrthoDB" id="8193717at2759"/>
<protein>
    <submittedName>
        <fullName evidence="2">Uncharacterized protein</fullName>
    </submittedName>
</protein>
<dbReference type="AlphaFoldDB" id="A0A482XSD0"/>
<dbReference type="Gene3D" id="1.25.40.10">
    <property type="entry name" value="Tetratricopeptide repeat domain"/>
    <property type="match status" value="2"/>
</dbReference>
<feature type="compositionally biased region" description="Polar residues" evidence="1">
    <location>
        <begin position="587"/>
        <end position="620"/>
    </location>
</feature>
<evidence type="ECO:0000313" key="3">
    <source>
        <dbReference type="Proteomes" id="UP000291343"/>
    </source>
</evidence>
<comment type="caution">
    <text evidence="2">The sequence shown here is derived from an EMBL/GenBank/DDBJ whole genome shotgun (WGS) entry which is preliminary data.</text>
</comment>
<gene>
    <name evidence="2" type="ORF">LSTR_LSTR007536</name>
</gene>
<feature type="region of interest" description="Disordered" evidence="1">
    <location>
        <begin position="553"/>
        <end position="685"/>
    </location>
</feature>
<dbReference type="InParanoid" id="A0A482XSD0"/>
<dbReference type="SUPFAM" id="SSF48452">
    <property type="entry name" value="TPR-like"/>
    <property type="match status" value="1"/>
</dbReference>
<accession>A0A482XSD0</accession>
<organism evidence="2 3">
    <name type="scientific">Laodelphax striatellus</name>
    <name type="common">Small brown planthopper</name>
    <name type="synonym">Delphax striatella</name>
    <dbReference type="NCBI Taxonomy" id="195883"/>
    <lineage>
        <taxon>Eukaryota</taxon>
        <taxon>Metazoa</taxon>
        <taxon>Ecdysozoa</taxon>
        <taxon>Arthropoda</taxon>
        <taxon>Hexapoda</taxon>
        <taxon>Insecta</taxon>
        <taxon>Pterygota</taxon>
        <taxon>Neoptera</taxon>
        <taxon>Paraneoptera</taxon>
        <taxon>Hemiptera</taxon>
        <taxon>Auchenorrhyncha</taxon>
        <taxon>Fulgoroidea</taxon>
        <taxon>Delphacidae</taxon>
        <taxon>Criomorphinae</taxon>
        <taxon>Laodelphax</taxon>
    </lineage>
</organism>
<proteinExistence type="predicted"/>
<dbReference type="Proteomes" id="UP000291343">
    <property type="component" value="Unassembled WGS sequence"/>
</dbReference>
<keyword evidence="3" id="KW-1185">Reference proteome</keyword>
<dbReference type="EMBL" id="QKKF02002514">
    <property type="protein sequence ID" value="RZF48369.1"/>
    <property type="molecule type" value="Genomic_DNA"/>
</dbReference>
<name>A0A482XSD0_LAOST</name>
<evidence type="ECO:0000313" key="2">
    <source>
        <dbReference type="EMBL" id="RZF48369.1"/>
    </source>
</evidence>
<reference evidence="2 3" key="1">
    <citation type="journal article" date="2017" name="Gigascience">
        <title>Genome sequence of the small brown planthopper, Laodelphax striatellus.</title>
        <authorList>
            <person name="Zhu J."/>
            <person name="Jiang F."/>
            <person name="Wang X."/>
            <person name="Yang P."/>
            <person name="Bao Y."/>
            <person name="Zhao W."/>
            <person name="Wang W."/>
            <person name="Lu H."/>
            <person name="Wang Q."/>
            <person name="Cui N."/>
            <person name="Li J."/>
            <person name="Chen X."/>
            <person name="Luo L."/>
            <person name="Yu J."/>
            <person name="Kang L."/>
            <person name="Cui F."/>
        </authorList>
    </citation>
    <scope>NUCLEOTIDE SEQUENCE [LARGE SCALE GENOMIC DNA]</scope>
    <source>
        <strain evidence="2">Lst14</strain>
    </source>
</reference>
<dbReference type="STRING" id="195883.A0A482XSD0"/>
<feature type="compositionally biased region" description="Basic and acidic residues" evidence="1">
    <location>
        <begin position="660"/>
        <end position="671"/>
    </location>
</feature>
<evidence type="ECO:0000256" key="1">
    <source>
        <dbReference type="SAM" id="MobiDB-lite"/>
    </source>
</evidence>
<sequence>MESSRHIEEITQGLSFCNIENDEETIISIRLKLLDIHFNWSLHQTRLDGATSEKIVSEFNRKLKEMLELDDSKFTFKSFCCQLTMAQELIKYDTAGALTKVLECEPWVLSLGTGTCSERAFVSIREAIEYIYYGCKAFALFKCGSTAEAKQVLLQIPDLEYMEEKQKSGIYGVKACAFMEYGLEGFLKGLEYISIARTKYPTMAEWHFLTGKLMSRIRHVKYPFATTISDEEENFYRTAYNLDKHEPSYALYVAQITREKAYGLYQECRYNREAYKNSLEFLNKMNEEASSLYMMLIQSNQNDSYVLGRCAFGMAKLPGQHKRLDLAAEAIDQALKVSPENPLVNHYAGLIYHRFLKDNVKGWQYLERAANKNNYPALLDWLRLKYMVDPENYDPIPELTKALEFNETVPFTLTEIGSWYFFSKDDVVRAWDHLKKVTDDHRLLNHKSHFLIMKSKCNLLEVIFDEVKLKLAECKYKDTQEKEELMSIRSQLQTLCPQSHPTDYNNLKSIILMDSNCLMSEQGYDRMKAGTRNTQASSKESWHSRSRNIKSLAQSGSSFSMGGKAADSWRNTNPKQHQIYPGDRAESSNYSRDIKNSNIDLKQGSSKGITGSWRSSTGNIKSLARKGSSTSMGGSTADSWRKNNPKYYLGNRTESSNFSRDIKNSKTDEKNSFTSRISEPHSTEKVSTEIASSFVSYQKPKLFYNPKSNIHVKPLYFPKSGSNNNL</sequence>
<dbReference type="SMR" id="A0A482XSD0"/>